<accession>A0A9P5GZN1</accession>
<dbReference type="InterPro" id="IPR016181">
    <property type="entry name" value="Acyl_CoA_acyltransferase"/>
</dbReference>
<dbReference type="Proteomes" id="UP000722485">
    <property type="component" value="Unassembled WGS sequence"/>
</dbReference>
<feature type="region of interest" description="Disordered" evidence="1">
    <location>
        <begin position="90"/>
        <end position="120"/>
    </location>
</feature>
<reference evidence="3" key="1">
    <citation type="submission" date="2020-03" db="EMBL/GenBank/DDBJ databases">
        <title>Draft Genome Sequence of Cylindrodendrum hubeiense.</title>
        <authorList>
            <person name="Buettner E."/>
            <person name="Kellner H."/>
        </authorList>
    </citation>
    <scope>NUCLEOTIDE SEQUENCE</scope>
    <source>
        <strain evidence="3">IHI 201604</strain>
    </source>
</reference>
<proteinExistence type="predicted"/>
<evidence type="ECO:0000256" key="1">
    <source>
        <dbReference type="SAM" id="MobiDB-lite"/>
    </source>
</evidence>
<dbReference type="Gene3D" id="3.40.630.30">
    <property type="match status" value="1"/>
</dbReference>
<dbReference type="OrthoDB" id="410198at2759"/>
<feature type="domain" description="N-acetyltransferase" evidence="2">
    <location>
        <begin position="86"/>
        <end position="222"/>
    </location>
</feature>
<evidence type="ECO:0000313" key="4">
    <source>
        <dbReference type="Proteomes" id="UP000722485"/>
    </source>
</evidence>
<evidence type="ECO:0000313" key="3">
    <source>
        <dbReference type="EMBL" id="KAF7545216.1"/>
    </source>
</evidence>
<dbReference type="Pfam" id="PF00583">
    <property type="entry name" value="Acetyltransf_1"/>
    <property type="match status" value="1"/>
</dbReference>
<evidence type="ECO:0000259" key="2">
    <source>
        <dbReference type="PROSITE" id="PS51186"/>
    </source>
</evidence>
<gene>
    <name evidence="3" type="ORF">G7Z17_g9353</name>
</gene>
<comment type="caution">
    <text evidence="3">The sequence shown here is derived from an EMBL/GenBank/DDBJ whole genome shotgun (WGS) entry which is preliminary data.</text>
</comment>
<feature type="compositionally biased region" description="Acidic residues" evidence="1">
    <location>
        <begin position="92"/>
        <end position="112"/>
    </location>
</feature>
<dbReference type="GO" id="GO:0016747">
    <property type="term" value="F:acyltransferase activity, transferring groups other than amino-acyl groups"/>
    <property type="evidence" value="ECO:0007669"/>
    <property type="project" value="InterPro"/>
</dbReference>
<dbReference type="PANTHER" id="PTHR42791">
    <property type="entry name" value="GNAT FAMILY ACETYLTRANSFERASE"/>
    <property type="match status" value="1"/>
</dbReference>
<sequence>MSKPTFTISRASLRDVPRIGEISTRAFDNDTHSQMKIMGQKPGSFAEGMAMGARSWIESPRAVLLKATDDRDGTIVGSMAWGFRGIELDASQGDDEEGTEQVEETDGDDDGKDEGTTEKYEPIPGAERINELEAMTSKHLHDFMHRIMPEGSKCIFMGGITVDPKYHGQGIGSQLIRWGTEHADRQGAFSWVHSSEAGWPVFQKHGFKEVERLTFDMDMWAVGPPPKDGVFGDREKWGEYTFRYMVRQPVGA</sequence>
<dbReference type="SUPFAM" id="SSF55729">
    <property type="entry name" value="Acyl-CoA N-acyltransferases (Nat)"/>
    <property type="match status" value="1"/>
</dbReference>
<keyword evidence="4" id="KW-1185">Reference proteome</keyword>
<dbReference type="AlphaFoldDB" id="A0A9P5GZN1"/>
<protein>
    <recommendedName>
        <fullName evidence="2">N-acetyltransferase domain-containing protein</fullName>
    </recommendedName>
</protein>
<name>A0A9P5GZN1_9HYPO</name>
<dbReference type="PROSITE" id="PS51186">
    <property type="entry name" value="GNAT"/>
    <property type="match status" value="1"/>
</dbReference>
<dbReference type="EMBL" id="JAANBB010000265">
    <property type="protein sequence ID" value="KAF7545216.1"/>
    <property type="molecule type" value="Genomic_DNA"/>
</dbReference>
<organism evidence="3 4">
    <name type="scientific">Cylindrodendrum hubeiense</name>
    <dbReference type="NCBI Taxonomy" id="595255"/>
    <lineage>
        <taxon>Eukaryota</taxon>
        <taxon>Fungi</taxon>
        <taxon>Dikarya</taxon>
        <taxon>Ascomycota</taxon>
        <taxon>Pezizomycotina</taxon>
        <taxon>Sordariomycetes</taxon>
        <taxon>Hypocreomycetidae</taxon>
        <taxon>Hypocreales</taxon>
        <taxon>Nectriaceae</taxon>
        <taxon>Cylindrodendrum</taxon>
    </lineage>
</organism>
<dbReference type="InterPro" id="IPR052523">
    <property type="entry name" value="Trichothecene_AcTrans"/>
</dbReference>
<dbReference type="CDD" id="cd04301">
    <property type="entry name" value="NAT_SF"/>
    <property type="match status" value="1"/>
</dbReference>
<dbReference type="InterPro" id="IPR000182">
    <property type="entry name" value="GNAT_dom"/>
</dbReference>
<dbReference type="PANTHER" id="PTHR42791:SF2">
    <property type="entry name" value="N-ACETYLTRANSFERASE DOMAIN-CONTAINING PROTEIN"/>
    <property type="match status" value="1"/>
</dbReference>